<evidence type="ECO:0008006" key="2">
    <source>
        <dbReference type="Google" id="ProtNLM"/>
    </source>
</evidence>
<feature type="non-terminal residue" evidence="1">
    <location>
        <position position="274"/>
    </location>
</feature>
<organism evidence="1">
    <name type="scientific">marine metagenome</name>
    <dbReference type="NCBI Taxonomy" id="408172"/>
    <lineage>
        <taxon>unclassified sequences</taxon>
        <taxon>metagenomes</taxon>
        <taxon>ecological metagenomes</taxon>
    </lineage>
</organism>
<protein>
    <recommendedName>
        <fullName evidence="2">Bacterial surface antigen (D15) domain-containing protein</fullName>
    </recommendedName>
</protein>
<reference evidence="1" key="1">
    <citation type="submission" date="2018-05" db="EMBL/GenBank/DDBJ databases">
        <authorList>
            <person name="Lanie J.A."/>
            <person name="Ng W.-L."/>
            <person name="Kazmierczak K.M."/>
            <person name="Andrzejewski T.M."/>
            <person name="Davidsen T.M."/>
            <person name="Wayne K.J."/>
            <person name="Tettelin H."/>
            <person name="Glass J.I."/>
            <person name="Rusch D."/>
            <person name="Podicherti R."/>
            <person name="Tsui H.-C.T."/>
            <person name="Winkler M.E."/>
        </authorList>
    </citation>
    <scope>NUCLEOTIDE SEQUENCE</scope>
</reference>
<accession>A0A382T878</accession>
<dbReference type="EMBL" id="UINC01134663">
    <property type="protein sequence ID" value="SVD18340.1"/>
    <property type="molecule type" value="Genomic_DNA"/>
</dbReference>
<proteinExistence type="predicted"/>
<name>A0A382T878_9ZZZZ</name>
<dbReference type="AlphaFoldDB" id="A0A382T878"/>
<evidence type="ECO:0000313" key="1">
    <source>
        <dbReference type="EMBL" id="SVD18340.1"/>
    </source>
</evidence>
<sequence length="274" mass="30877">MISKTKFTASFLILLFLVKSTILALERRTEQFPKDFGYVFLPIPYSLPGAGSGFGLLGGFNNIPFGSTETTTDLFLVGISGDISGVIAGFTDIPIWPETLLLDYFTLNFNKGSFRTYRNRKMDSDPDDYLVSELSDTSLIGGRIILTLFDRMFEIFTIQYDIKNTLSAIRDNEGELLYETDQKFDFTSKSYGSQIDWTDDRIDPLKGARLIYTYADSPSASTDSPDYFVQTYNFTGYIPVGISTLAVNWFRAVATVRKEGNTDLTYLISKEKLQ</sequence>
<gene>
    <name evidence="1" type="ORF">METZ01_LOCUS371194</name>
</gene>